<dbReference type="AlphaFoldDB" id="A0AB40CU95"/>
<keyword evidence="2" id="KW-1185">Reference proteome</keyword>
<evidence type="ECO:0000313" key="2">
    <source>
        <dbReference type="Proteomes" id="UP001515500"/>
    </source>
</evidence>
<evidence type="ECO:0000313" key="3">
    <source>
        <dbReference type="RefSeq" id="XP_039142396.1"/>
    </source>
</evidence>
<name>A0AB40CU95_DIOCR</name>
<protein>
    <submittedName>
        <fullName evidence="3">VQ motif-containing protein 25-like</fullName>
    </submittedName>
</protein>
<dbReference type="InterPro" id="IPR008889">
    <property type="entry name" value="VQ"/>
</dbReference>
<dbReference type="GeneID" id="120279539"/>
<dbReference type="RefSeq" id="XP_039142396.1">
    <property type="nucleotide sequence ID" value="XM_039286462.1"/>
</dbReference>
<accession>A0AB40CU95</accession>
<gene>
    <name evidence="3" type="primary">LOC120279539</name>
</gene>
<dbReference type="Proteomes" id="UP001515500">
    <property type="component" value="Chromosome 16"/>
</dbReference>
<sequence length="156" mass="17466">MEEKTTASDSCKIRKGTKMKVGMHLQGSHTISKLKPKIRIVHIFAPEIIKTDAANFRELVQKLTGKPISKRVVDHDKRVIAVGGEVMKKKKKKKKKDIDEAGDEMLWKERENEDGFLCGLGDVDGFLQGFANDYQFLPIPLVTSSQAGEIGEPHHV</sequence>
<evidence type="ECO:0000259" key="1">
    <source>
        <dbReference type="Pfam" id="PF05678"/>
    </source>
</evidence>
<proteinExistence type="predicted"/>
<dbReference type="Pfam" id="PF05678">
    <property type="entry name" value="VQ"/>
    <property type="match status" value="1"/>
</dbReference>
<reference evidence="3" key="1">
    <citation type="submission" date="2025-08" db="UniProtKB">
        <authorList>
            <consortium name="RefSeq"/>
        </authorList>
    </citation>
    <scope>IDENTIFICATION</scope>
</reference>
<dbReference type="PANTHER" id="PTHR33143">
    <property type="entry name" value="F16F4.1 PROTEIN-RELATED"/>
    <property type="match status" value="1"/>
</dbReference>
<dbReference type="InterPro" id="IPR039607">
    <property type="entry name" value="VQ_8/17/18/20/21/25"/>
</dbReference>
<dbReference type="PANTHER" id="PTHR33143:SF3">
    <property type="entry name" value="VQ MOTIF-CONTAINING PROTEIN 17-RELATED"/>
    <property type="match status" value="1"/>
</dbReference>
<organism evidence="2 3">
    <name type="scientific">Dioscorea cayennensis subsp. rotundata</name>
    <name type="common">White Guinea yam</name>
    <name type="synonym">Dioscorea rotundata</name>
    <dbReference type="NCBI Taxonomy" id="55577"/>
    <lineage>
        <taxon>Eukaryota</taxon>
        <taxon>Viridiplantae</taxon>
        <taxon>Streptophyta</taxon>
        <taxon>Embryophyta</taxon>
        <taxon>Tracheophyta</taxon>
        <taxon>Spermatophyta</taxon>
        <taxon>Magnoliopsida</taxon>
        <taxon>Liliopsida</taxon>
        <taxon>Dioscoreales</taxon>
        <taxon>Dioscoreaceae</taxon>
        <taxon>Dioscorea</taxon>
    </lineage>
</organism>
<feature type="domain" description="VQ" evidence="1">
    <location>
        <begin position="43"/>
        <end position="67"/>
    </location>
</feature>
<dbReference type="GO" id="GO:0005634">
    <property type="term" value="C:nucleus"/>
    <property type="evidence" value="ECO:0007669"/>
    <property type="project" value="TreeGrafter"/>
</dbReference>